<dbReference type="OrthoDB" id="2148490at2759"/>
<dbReference type="AlphaFoldDB" id="A0A507FCF3"/>
<feature type="domain" description="Membrane insertase YidC/Oxa/ALB C-terminal" evidence="11">
    <location>
        <begin position="174"/>
        <end position="370"/>
    </location>
</feature>
<dbReference type="Pfam" id="PF02096">
    <property type="entry name" value="60KD_IMP"/>
    <property type="match status" value="1"/>
</dbReference>
<reference evidence="12 13" key="1">
    <citation type="journal article" date="2019" name="Sci. Rep.">
        <title>Comparative genomics of chytrid fungi reveal insights into the obligate biotrophic and pathogenic lifestyle of Synchytrium endobioticum.</title>
        <authorList>
            <person name="van de Vossenberg B.T.L.H."/>
            <person name="Warris S."/>
            <person name="Nguyen H.D.T."/>
            <person name="van Gent-Pelzer M.P.E."/>
            <person name="Joly D.L."/>
            <person name="van de Geest H.C."/>
            <person name="Bonants P.J.M."/>
            <person name="Smith D.S."/>
            <person name="Levesque C.A."/>
            <person name="van der Lee T.A.J."/>
        </authorList>
    </citation>
    <scope>NUCLEOTIDE SEQUENCE [LARGE SCALE GENOMIC DNA]</scope>
    <source>
        <strain evidence="12 13">CBS 675.73</strain>
    </source>
</reference>
<feature type="transmembrane region" description="Helical" evidence="10">
    <location>
        <begin position="297"/>
        <end position="315"/>
    </location>
</feature>
<accession>A0A507FCF3</accession>
<evidence type="ECO:0000256" key="1">
    <source>
        <dbReference type="ARBA" id="ARBA00004448"/>
    </source>
</evidence>
<dbReference type="EMBL" id="QEAP01000198">
    <property type="protein sequence ID" value="TPX73257.1"/>
    <property type="molecule type" value="Genomic_DNA"/>
</dbReference>
<organism evidence="12 13">
    <name type="scientific">Chytriomyces confervae</name>
    <dbReference type="NCBI Taxonomy" id="246404"/>
    <lineage>
        <taxon>Eukaryota</taxon>
        <taxon>Fungi</taxon>
        <taxon>Fungi incertae sedis</taxon>
        <taxon>Chytridiomycota</taxon>
        <taxon>Chytridiomycota incertae sedis</taxon>
        <taxon>Chytridiomycetes</taxon>
        <taxon>Chytridiales</taxon>
        <taxon>Chytriomycetaceae</taxon>
        <taxon>Chytriomyces</taxon>
    </lineage>
</organism>
<proteinExistence type="inferred from homology"/>
<dbReference type="NCBIfam" id="TIGR03592">
    <property type="entry name" value="yidC_oxa1_cterm"/>
    <property type="match status" value="1"/>
</dbReference>
<keyword evidence="3 9" id="KW-0812">Transmembrane</keyword>
<dbReference type="GO" id="GO:0032979">
    <property type="term" value="P:protein insertion into mitochondrial inner membrane from matrix"/>
    <property type="evidence" value="ECO:0007669"/>
    <property type="project" value="TreeGrafter"/>
</dbReference>
<evidence type="ECO:0000256" key="10">
    <source>
        <dbReference type="SAM" id="Phobius"/>
    </source>
</evidence>
<sequence>MTHLRLASRLRPSLLAPTSYYPVLPRTYAAVSVSATRTFLFSRSIIPTQPNAAPETIPLPSSPAVSEIQPTPIASTTIAPVPSASASTPSTSVHVAEAVDPATKIIDPQISTEFANALDTVISNAADLPAPDAPVLTAITQIGDLASLGLGGYGPVGIMQGMFEAVYVTTGLPWWATIASCTVFLRLALFPVVVKSQRVSGQMANLKPLLKPIQDELQLLKASGADRSKQFPVMRKMQDVYKDAGVNPLGGLWGLVQMPVFISVFFGLRGMADLPVPGFTTGGALWFHDLTLMDPTYILPVVASGTMLVVMEYGMEMQAAANPSQAALMKNLFRFMLVAFIPFTAAMPAAVFVYWVTSNFLTLIQFLVLKNPAVRKALGIPLLKTFPAQGNGQIAVGNAVSTDGMLAVKPMKFGEAWKMVKEEAERRKVGSKHVL</sequence>
<evidence type="ECO:0000256" key="2">
    <source>
        <dbReference type="ARBA" id="ARBA00009877"/>
    </source>
</evidence>
<protein>
    <recommendedName>
        <fullName evidence="11">Membrane insertase YidC/Oxa/ALB C-terminal domain-containing protein</fullName>
    </recommendedName>
</protein>
<evidence type="ECO:0000313" key="13">
    <source>
        <dbReference type="Proteomes" id="UP000320333"/>
    </source>
</evidence>
<dbReference type="STRING" id="246404.A0A507FCF3"/>
<evidence type="ECO:0000313" key="12">
    <source>
        <dbReference type="EMBL" id="TPX73257.1"/>
    </source>
</evidence>
<keyword evidence="13" id="KW-1185">Reference proteome</keyword>
<dbReference type="InterPro" id="IPR028055">
    <property type="entry name" value="YidC/Oxa/ALB_C"/>
</dbReference>
<keyword evidence="6 10" id="KW-1133">Transmembrane helix</keyword>
<dbReference type="Proteomes" id="UP000320333">
    <property type="component" value="Unassembled WGS sequence"/>
</dbReference>
<keyword evidence="5" id="KW-0809">Transit peptide</keyword>
<dbReference type="CDD" id="cd20069">
    <property type="entry name" value="5TM_Oxa1-like"/>
    <property type="match status" value="1"/>
</dbReference>
<evidence type="ECO:0000256" key="7">
    <source>
        <dbReference type="ARBA" id="ARBA00023128"/>
    </source>
</evidence>
<feature type="transmembrane region" description="Helical" evidence="10">
    <location>
        <begin position="172"/>
        <end position="194"/>
    </location>
</feature>
<dbReference type="GO" id="GO:0005743">
    <property type="term" value="C:mitochondrial inner membrane"/>
    <property type="evidence" value="ECO:0007669"/>
    <property type="project" value="UniProtKB-SubCell"/>
</dbReference>
<evidence type="ECO:0000259" key="11">
    <source>
        <dbReference type="Pfam" id="PF02096"/>
    </source>
</evidence>
<dbReference type="PANTHER" id="PTHR12428:SF66">
    <property type="entry name" value="MITOCHONDRIAL INNER MEMBRANE PROTEIN OXA1L"/>
    <property type="match status" value="1"/>
</dbReference>
<feature type="transmembrane region" description="Helical" evidence="10">
    <location>
        <begin position="244"/>
        <end position="268"/>
    </location>
</feature>
<evidence type="ECO:0000256" key="5">
    <source>
        <dbReference type="ARBA" id="ARBA00022946"/>
    </source>
</evidence>
<gene>
    <name evidence="12" type="ORF">CcCBS67573_g05477</name>
</gene>
<dbReference type="InterPro" id="IPR001708">
    <property type="entry name" value="YidC/ALB3/OXA1/COX18"/>
</dbReference>
<evidence type="ECO:0000256" key="8">
    <source>
        <dbReference type="ARBA" id="ARBA00023136"/>
    </source>
</evidence>
<keyword evidence="7" id="KW-0496">Mitochondrion</keyword>
<comment type="similarity">
    <text evidence="2 9">Belongs to the OXA1/ALB3/YidC family.</text>
</comment>
<keyword evidence="8 10" id="KW-0472">Membrane</keyword>
<keyword evidence="4" id="KW-0999">Mitochondrion inner membrane</keyword>
<comment type="subcellular location">
    <subcellularLocation>
        <location evidence="9">Membrane</location>
        <topology evidence="9">Multi-pass membrane protein</topology>
    </subcellularLocation>
    <subcellularLocation>
        <location evidence="1">Mitochondrion inner membrane</location>
        <topology evidence="1">Multi-pass membrane protein</topology>
    </subcellularLocation>
</comment>
<comment type="caution">
    <text evidence="12">The sequence shown here is derived from an EMBL/GenBank/DDBJ whole genome shotgun (WGS) entry which is preliminary data.</text>
</comment>
<evidence type="ECO:0000256" key="9">
    <source>
        <dbReference type="RuleBase" id="RU003945"/>
    </source>
</evidence>
<evidence type="ECO:0000256" key="6">
    <source>
        <dbReference type="ARBA" id="ARBA00022989"/>
    </source>
</evidence>
<name>A0A507FCF3_9FUNG</name>
<dbReference type="PANTHER" id="PTHR12428">
    <property type="entry name" value="OXA1"/>
    <property type="match status" value="1"/>
</dbReference>
<dbReference type="GO" id="GO:0032977">
    <property type="term" value="F:membrane insertase activity"/>
    <property type="evidence" value="ECO:0007669"/>
    <property type="project" value="InterPro"/>
</dbReference>
<feature type="transmembrane region" description="Helical" evidence="10">
    <location>
        <begin position="335"/>
        <end position="356"/>
    </location>
</feature>
<evidence type="ECO:0000256" key="3">
    <source>
        <dbReference type="ARBA" id="ARBA00022692"/>
    </source>
</evidence>
<evidence type="ECO:0000256" key="4">
    <source>
        <dbReference type="ARBA" id="ARBA00022792"/>
    </source>
</evidence>